<organism evidence="4 6">
    <name type="scientific">Phytophthora fragariae</name>
    <dbReference type="NCBI Taxonomy" id="53985"/>
    <lineage>
        <taxon>Eukaryota</taxon>
        <taxon>Sar</taxon>
        <taxon>Stramenopiles</taxon>
        <taxon>Oomycota</taxon>
        <taxon>Peronosporomycetes</taxon>
        <taxon>Peronosporales</taxon>
        <taxon>Peronosporaceae</taxon>
        <taxon>Phytophthora</taxon>
    </lineage>
</organism>
<feature type="coiled-coil region" evidence="1">
    <location>
        <begin position="669"/>
        <end position="740"/>
    </location>
</feature>
<evidence type="ECO:0000313" key="7">
    <source>
        <dbReference type="Proteomes" id="UP000460718"/>
    </source>
</evidence>
<dbReference type="AlphaFoldDB" id="A0A6A3U5G2"/>
<feature type="compositionally biased region" description="Low complexity" evidence="2">
    <location>
        <begin position="55"/>
        <end position="69"/>
    </location>
</feature>
<feature type="compositionally biased region" description="Low complexity" evidence="2">
    <location>
        <begin position="788"/>
        <end position="799"/>
    </location>
</feature>
<comment type="caution">
    <text evidence="4">The sequence shown here is derived from an EMBL/GenBank/DDBJ whole genome shotgun (WGS) entry which is preliminary data.</text>
</comment>
<evidence type="ECO:0000313" key="4">
    <source>
        <dbReference type="EMBL" id="KAE9145922.1"/>
    </source>
</evidence>
<name>A0A6A3U5G2_9STRA</name>
<feature type="compositionally biased region" description="Low complexity" evidence="2">
    <location>
        <begin position="464"/>
        <end position="479"/>
    </location>
</feature>
<feature type="region of interest" description="Disordered" evidence="2">
    <location>
        <begin position="1"/>
        <end position="75"/>
    </location>
</feature>
<feature type="region of interest" description="Disordered" evidence="2">
    <location>
        <begin position="590"/>
        <end position="613"/>
    </location>
</feature>
<evidence type="ECO:0000256" key="1">
    <source>
        <dbReference type="SAM" id="Coils"/>
    </source>
</evidence>
<feature type="region of interest" description="Disordered" evidence="2">
    <location>
        <begin position="754"/>
        <end position="818"/>
    </location>
</feature>
<feature type="region of interest" description="Disordered" evidence="2">
    <location>
        <begin position="337"/>
        <end position="390"/>
    </location>
</feature>
<keyword evidence="1" id="KW-0175">Coiled coil</keyword>
<evidence type="ECO:0000313" key="6">
    <source>
        <dbReference type="Proteomes" id="UP000440732"/>
    </source>
</evidence>
<dbReference type="Proteomes" id="UP000460718">
    <property type="component" value="Unassembled WGS sequence"/>
</dbReference>
<dbReference type="Proteomes" id="UP000440732">
    <property type="component" value="Unassembled WGS sequence"/>
</dbReference>
<sequence>MHQMDILSVDVLPPPGEHDGDDEGGEDHALLRLHVSSSDLQGGSDDATAYDASQPSEGPSSASSPLSRRAGARRRRKVSKGLQLILLRKYVQCAKQFGRVPDRAATEQLLEQGYDEFYYQGGSLSEPRMSYAAFLKLVRNRRSEVVRQTRGGAPIAQRGGTRRYQKEQIEIQAFIDELESVRHGQTRGTLEYDALGAGTTGEHMHAVTTDPSVPTMLSDSSSIMGDAGTDGGVSAGDLSTAETYSSVMAGAPGDGNDDVVVSRSKLDLMLRVAQETLVAQKRILEEASSARVRVLFSRRLHQGRTNDHTRPGSSRMAELIDKIGRFFAEQEAQIQQSFTQVAQAPARVPPPLSRPPPPVHKVPTQPYAHPPDFRQETPASNSAQRPPRSYPLVRRRLSFKPVAPPPLFHQSSEEGIDQLLDELQRQSEAHEVSLSTPAMPMRPAKLALPREDIWSHRLSGDVVSWASSPSSASTETNTSLDIKDDSTPERQRKPRPPQQKHRKRLRKKKSGASKRSGNQEDDQPDPIQLAKEHAEKVEAALVLAQERAKRIQQGKLQLDRERELERQEAALRLQEQMLKIEAVRARSFRQSSASTMTTARSSLSNGEPSHDTESVWTADTNDMMGHHKPPSDFMIELEARLRDKMSLEMHVKQSCIEKHKQRERVRLKLDKLLQQNMTQRSKVARLEAMKASLETELAAVLEDAAQTRQQRRELELADEKERLRRQREAERELQIRLREEEWSEMMEDEKARSQVAAEARVKASKRVEARSAKLRRMMQSHRYQPRRSLSGLSSTATTSNNDDEHSDGYEETTPTSRHSIDELQNKPLQPFKMNLFLPPELADFEEDGLCNTIEQLQAATEDDCESKPLQNNNDDKLEGCSISTKEGDATFSWQVSSFPDHTKFMEVLRDMVSEDEDE</sequence>
<evidence type="ECO:0000256" key="2">
    <source>
        <dbReference type="SAM" id="MobiDB-lite"/>
    </source>
</evidence>
<evidence type="ECO:0000313" key="5">
    <source>
        <dbReference type="EMBL" id="KAE9234429.1"/>
    </source>
</evidence>
<dbReference type="EMBL" id="QXGC01000459">
    <property type="protein sequence ID" value="KAE9234429.1"/>
    <property type="molecule type" value="Genomic_DNA"/>
</dbReference>
<feature type="compositionally biased region" description="Basic and acidic residues" evidence="2">
    <location>
        <begin position="481"/>
        <end position="491"/>
    </location>
</feature>
<feature type="compositionally biased region" description="Basic and acidic residues" evidence="2">
    <location>
        <begin position="759"/>
        <end position="771"/>
    </location>
</feature>
<dbReference type="EMBL" id="QXGA01000438">
    <property type="protein sequence ID" value="KAE9145922.1"/>
    <property type="molecule type" value="Genomic_DNA"/>
</dbReference>
<feature type="compositionally biased region" description="Low complexity" evidence="2">
    <location>
        <begin position="591"/>
        <end position="604"/>
    </location>
</feature>
<feature type="compositionally biased region" description="Basic residues" evidence="2">
    <location>
        <begin position="492"/>
        <end position="512"/>
    </location>
</feature>
<proteinExistence type="predicted"/>
<reference evidence="4 6" key="1">
    <citation type="submission" date="2018-08" db="EMBL/GenBank/DDBJ databases">
        <title>Genomic investigation of the strawberry pathogen Phytophthora fragariae indicates pathogenicity is determined by transcriptional variation in three key races.</title>
        <authorList>
            <person name="Adams T.M."/>
            <person name="Armitage A.D."/>
            <person name="Sobczyk M.K."/>
            <person name="Bates H.J."/>
            <person name="Dunwell J.M."/>
            <person name="Nellist C.F."/>
            <person name="Harrison R.J."/>
        </authorList>
    </citation>
    <scope>NUCLEOTIDE SEQUENCE [LARGE SCALE GENOMIC DNA]</scope>
    <source>
        <strain evidence="5 8">BC-23</strain>
        <strain evidence="4 6">NOV-5</strain>
        <strain evidence="3 7">SCRP245</strain>
    </source>
</reference>
<gene>
    <name evidence="5" type="ORF">PF004_g9381</name>
    <name evidence="4" type="ORF">PF006_g9255</name>
    <name evidence="3" type="ORF">PF011_g8863</name>
</gene>
<dbReference type="Proteomes" id="UP000476176">
    <property type="component" value="Unassembled WGS sequence"/>
</dbReference>
<feature type="compositionally biased region" description="Pro residues" evidence="2">
    <location>
        <begin position="347"/>
        <end position="360"/>
    </location>
</feature>
<feature type="compositionally biased region" description="Basic residues" evidence="2">
    <location>
        <begin position="772"/>
        <end position="785"/>
    </location>
</feature>
<dbReference type="EMBL" id="QXFW01000428">
    <property type="protein sequence ID" value="KAE9012547.1"/>
    <property type="molecule type" value="Genomic_DNA"/>
</dbReference>
<evidence type="ECO:0000313" key="8">
    <source>
        <dbReference type="Proteomes" id="UP000476176"/>
    </source>
</evidence>
<accession>A0A6A3U5G2</accession>
<evidence type="ECO:0000313" key="3">
    <source>
        <dbReference type="EMBL" id="KAE9012547.1"/>
    </source>
</evidence>
<protein>
    <submittedName>
        <fullName evidence="4">Uncharacterized protein</fullName>
    </submittedName>
</protein>
<feature type="region of interest" description="Disordered" evidence="2">
    <location>
        <begin position="464"/>
        <end position="526"/>
    </location>
</feature>